<reference evidence="3 4" key="1">
    <citation type="submission" date="2018-06" db="EMBL/GenBank/DDBJ databases">
        <authorList>
            <consortium name="Pathogen Informatics"/>
            <person name="Doyle S."/>
        </authorList>
    </citation>
    <scope>NUCLEOTIDE SEQUENCE [LARGE SCALE GENOMIC DNA]</scope>
    <source>
        <strain evidence="3 4">NCTC8261</strain>
    </source>
</reference>
<evidence type="ECO:0000313" key="3">
    <source>
        <dbReference type="EMBL" id="SUH34430.1"/>
    </source>
</evidence>
<dbReference type="Gene3D" id="3.40.50.2300">
    <property type="match status" value="1"/>
</dbReference>
<name>A0A379WKM2_SALET</name>
<dbReference type="InterPro" id="IPR001789">
    <property type="entry name" value="Sig_transdc_resp-reg_receiver"/>
</dbReference>
<dbReference type="GO" id="GO:0000160">
    <property type="term" value="P:phosphorelay signal transduction system"/>
    <property type="evidence" value="ECO:0007669"/>
    <property type="project" value="InterPro"/>
</dbReference>
<proteinExistence type="predicted"/>
<protein>
    <submittedName>
        <fullName evidence="3">Osmolarity response regulator</fullName>
    </submittedName>
</protein>
<feature type="domain" description="Response regulatory" evidence="2">
    <location>
        <begin position="1"/>
        <end position="44"/>
    </location>
</feature>
<evidence type="ECO:0000256" key="1">
    <source>
        <dbReference type="PROSITE-ProRule" id="PRU00169"/>
    </source>
</evidence>
<comment type="caution">
    <text evidence="1">Lacks conserved residue(s) required for the propagation of feature annotation.</text>
</comment>
<dbReference type="Proteomes" id="UP000254712">
    <property type="component" value="Unassembled WGS sequence"/>
</dbReference>
<accession>A0A379WKM2</accession>
<organism evidence="3 4">
    <name type="scientific">Salmonella enterica I</name>
    <dbReference type="NCBI Taxonomy" id="59201"/>
    <lineage>
        <taxon>Bacteria</taxon>
        <taxon>Pseudomonadati</taxon>
        <taxon>Pseudomonadota</taxon>
        <taxon>Gammaproteobacteria</taxon>
        <taxon>Enterobacterales</taxon>
        <taxon>Enterobacteriaceae</taxon>
        <taxon>Salmonella</taxon>
    </lineage>
</organism>
<dbReference type="AlphaFoldDB" id="A0A379WKM2"/>
<dbReference type="EMBL" id="UGXT01000002">
    <property type="protein sequence ID" value="SUH34430.1"/>
    <property type="molecule type" value="Genomic_DNA"/>
</dbReference>
<dbReference type="SUPFAM" id="SSF52172">
    <property type="entry name" value="CheY-like"/>
    <property type="match status" value="1"/>
</dbReference>
<sequence>MPIIMVTAKGEEVDRIVGWKSAPMTTFLNRFNPRELLARIRAVLRRQAKRTARRAVAGRGRYRVR</sequence>
<gene>
    <name evidence="3" type="primary">ompR_2</name>
    <name evidence="3" type="ORF">NCTC8261_00610</name>
</gene>
<evidence type="ECO:0000313" key="4">
    <source>
        <dbReference type="Proteomes" id="UP000254712"/>
    </source>
</evidence>
<evidence type="ECO:0000259" key="2">
    <source>
        <dbReference type="PROSITE" id="PS50110"/>
    </source>
</evidence>
<dbReference type="PROSITE" id="PS50110">
    <property type="entry name" value="RESPONSE_REGULATORY"/>
    <property type="match status" value="1"/>
</dbReference>
<dbReference type="InterPro" id="IPR011006">
    <property type="entry name" value="CheY-like_superfamily"/>
</dbReference>